<name>A0A1G2BDH7_9BACT</name>
<protein>
    <submittedName>
        <fullName evidence="1">Uncharacterized protein</fullName>
    </submittedName>
</protein>
<dbReference type="AlphaFoldDB" id="A0A1G2BDH7"/>
<organism evidence="1 2">
    <name type="scientific">Candidatus Kerfeldbacteria bacterium RIFOXYB2_FULL_38_14</name>
    <dbReference type="NCBI Taxonomy" id="1798547"/>
    <lineage>
        <taxon>Bacteria</taxon>
        <taxon>Candidatus Kerfeldiibacteriota</taxon>
    </lineage>
</organism>
<evidence type="ECO:0000313" key="1">
    <source>
        <dbReference type="EMBL" id="OGY87201.1"/>
    </source>
</evidence>
<accession>A0A1G2BDH7</accession>
<comment type="caution">
    <text evidence="1">The sequence shown here is derived from an EMBL/GenBank/DDBJ whole genome shotgun (WGS) entry which is preliminary data.</text>
</comment>
<reference evidence="1 2" key="1">
    <citation type="journal article" date="2016" name="Nat. Commun.">
        <title>Thousands of microbial genomes shed light on interconnected biogeochemical processes in an aquifer system.</title>
        <authorList>
            <person name="Anantharaman K."/>
            <person name="Brown C.T."/>
            <person name="Hug L.A."/>
            <person name="Sharon I."/>
            <person name="Castelle C.J."/>
            <person name="Probst A.J."/>
            <person name="Thomas B.C."/>
            <person name="Singh A."/>
            <person name="Wilkins M.J."/>
            <person name="Karaoz U."/>
            <person name="Brodie E.L."/>
            <person name="Williams K.H."/>
            <person name="Hubbard S.S."/>
            <person name="Banfield J.F."/>
        </authorList>
    </citation>
    <scope>NUCLEOTIDE SEQUENCE [LARGE SCALE GENOMIC DNA]</scope>
</reference>
<evidence type="ECO:0000313" key="2">
    <source>
        <dbReference type="Proteomes" id="UP000176420"/>
    </source>
</evidence>
<dbReference type="Proteomes" id="UP000176420">
    <property type="component" value="Unassembled WGS sequence"/>
</dbReference>
<proteinExistence type="predicted"/>
<sequence length="59" mass="6594">MFIVYLKFPKKSSAGTLQPLLARKLGTKKLFKFPFCEQPPTGNADFVLPPDESLIDTAH</sequence>
<dbReference type="EMBL" id="MHKI01000010">
    <property type="protein sequence ID" value="OGY87201.1"/>
    <property type="molecule type" value="Genomic_DNA"/>
</dbReference>
<gene>
    <name evidence="1" type="ORF">A2319_00970</name>
</gene>